<feature type="compositionally biased region" description="Low complexity" evidence="1">
    <location>
        <begin position="46"/>
        <end position="68"/>
    </location>
</feature>
<dbReference type="STRING" id="530584.SAMN05421630_106140"/>
<feature type="region of interest" description="Disordered" evidence="1">
    <location>
        <begin position="18"/>
        <end position="348"/>
    </location>
</feature>
<proteinExistence type="predicted"/>
<sequence>MRKESACPTTTALSALQTLTTATAPRHRRTSGGLAHSSTARRQSESAGAHSTTRAASASRRSSQSTPAVALNSKPGNSHCRTRLPPGITNHLRPRSPRSGLPPRRADPRPQGAKNHHLNPRLQRNPRRPSHLPGISVENPWGQARSPDQRRHPPRRKPLEGNPRPRPTPTPGKSVPISKLRSRSRARNSRDNSNGLAGRNPGPRWRGLSRGSSRLANSPCGRTTHFGRSKAGNSSAASRGGPNLRAWRPFPMRRAPKQHAPNRNGPNLRALNRHAPKRSTPSHARKHRGRTSSRPTSRPATWPRCSKATSTRRLPHRRTRRNRPSDRPRHPGRGGPCSHHLNGHSKTG</sequence>
<dbReference type="Proteomes" id="UP000199494">
    <property type="component" value="Unassembled WGS sequence"/>
</dbReference>
<organism evidence="2 3">
    <name type="scientific">Prauserella marina</name>
    <dbReference type="NCBI Taxonomy" id="530584"/>
    <lineage>
        <taxon>Bacteria</taxon>
        <taxon>Bacillati</taxon>
        <taxon>Actinomycetota</taxon>
        <taxon>Actinomycetes</taxon>
        <taxon>Pseudonocardiales</taxon>
        <taxon>Pseudonocardiaceae</taxon>
        <taxon>Prauserella</taxon>
    </lineage>
</organism>
<evidence type="ECO:0000256" key="1">
    <source>
        <dbReference type="SAM" id="MobiDB-lite"/>
    </source>
</evidence>
<dbReference type="AlphaFoldDB" id="A0A1G6SE75"/>
<evidence type="ECO:0000313" key="2">
    <source>
        <dbReference type="EMBL" id="SDD15053.1"/>
    </source>
</evidence>
<name>A0A1G6SE75_9PSEU</name>
<gene>
    <name evidence="2" type="ORF">SAMN05421630_106140</name>
</gene>
<evidence type="ECO:0000313" key="3">
    <source>
        <dbReference type="Proteomes" id="UP000199494"/>
    </source>
</evidence>
<keyword evidence="3" id="KW-1185">Reference proteome</keyword>
<protein>
    <submittedName>
        <fullName evidence="2">Uncharacterized protein</fullName>
    </submittedName>
</protein>
<reference evidence="2 3" key="1">
    <citation type="submission" date="2016-10" db="EMBL/GenBank/DDBJ databases">
        <authorList>
            <person name="de Groot N.N."/>
        </authorList>
    </citation>
    <scope>NUCLEOTIDE SEQUENCE [LARGE SCALE GENOMIC DNA]</scope>
    <source>
        <strain evidence="2 3">CGMCC 4.5506</strain>
    </source>
</reference>
<feature type="compositionally biased region" description="Basic residues" evidence="1">
    <location>
        <begin position="313"/>
        <end position="322"/>
    </location>
</feature>
<dbReference type="EMBL" id="FMZE01000006">
    <property type="protein sequence ID" value="SDD15053.1"/>
    <property type="molecule type" value="Genomic_DNA"/>
</dbReference>
<feature type="compositionally biased region" description="Low complexity" evidence="1">
    <location>
        <begin position="206"/>
        <end position="215"/>
    </location>
</feature>
<feature type="compositionally biased region" description="Basic residues" evidence="1">
    <location>
        <begin position="114"/>
        <end position="130"/>
    </location>
</feature>
<feature type="compositionally biased region" description="Low complexity" evidence="1">
    <location>
        <begin position="292"/>
        <end position="304"/>
    </location>
</feature>
<accession>A0A1G6SE75</accession>